<dbReference type="EMBL" id="CP002874">
    <property type="protein sequence ID" value="AEM22139.1"/>
    <property type="molecule type" value="Genomic_DNA"/>
</dbReference>
<proteinExistence type="predicted"/>
<dbReference type="AlphaFoldDB" id="G0EQN8"/>
<gene>
    <name evidence="1" type="ordered locus">Bint_1520</name>
</gene>
<dbReference type="OrthoDB" id="9856098at2"/>
<name>G0EQN8_BRAIP</name>
<evidence type="ECO:0000313" key="1">
    <source>
        <dbReference type="EMBL" id="AEM22139.1"/>
    </source>
</evidence>
<keyword evidence="2" id="KW-1185">Reference proteome</keyword>
<dbReference type="PATRIC" id="fig|1045858.4.peg.1519"/>
<reference evidence="1 2" key="1">
    <citation type="journal article" date="2011" name="BMC Genomics">
        <title>Complete genome sequence of Brachyspira intermedia reveals unique genomic features in Brachyspira species and phage-mediated horizontal gene transfer.</title>
        <authorList>
            <person name="Hafstrom T."/>
            <person name="Jansson D.S."/>
            <person name="Segerman B."/>
        </authorList>
    </citation>
    <scope>NUCLEOTIDE SEQUENCE [LARGE SCALE GENOMIC DNA]</scope>
    <source>
        <strain evidence="2">ATCC 51140 / PWS/A</strain>
    </source>
</reference>
<organism evidence="1 2">
    <name type="scientific">Brachyspira intermedia (strain ATCC 51140 / PWS/A)</name>
    <name type="common">Serpulina intermedia</name>
    <dbReference type="NCBI Taxonomy" id="1045858"/>
    <lineage>
        <taxon>Bacteria</taxon>
        <taxon>Pseudomonadati</taxon>
        <taxon>Spirochaetota</taxon>
        <taxon>Spirochaetia</taxon>
        <taxon>Brachyspirales</taxon>
        <taxon>Brachyspiraceae</taxon>
        <taxon>Brachyspira</taxon>
    </lineage>
</organism>
<accession>G0EQN8</accession>
<dbReference type="HOGENOM" id="CLU_2680418_0_0_12"/>
<sequence length="74" mass="8659">MVGVSSRQVEITCCIETLKNKGFAYPSKNWILSYINTNNEEFYFSIKQIRPDRTLGIYNLVLEIMKIDKIPIKE</sequence>
<protein>
    <submittedName>
        <fullName evidence="1">Uncharacterized protein</fullName>
    </submittedName>
</protein>
<dbReference type="GeneID" id="44970045"/>
<evidence type="ECO:0000313" key="2">
    <source>
        <dbReference type="Proteomes" id="UP000008522"/>
    </source>
</evidence>
<dbReference type="KEGG" id="bip:Bint_1520"/>
<dbReference type="RefSeq" id="WP_014487965.1">
    <property type="nucleotide sequence ID" value="NC_017243.1"/>
</dbReference>
<dbReference type="Proteomes" id="UP000008522">
    <property type="component" value="Chromosome"/>
</dbReference>